<dbReference type="Proteomes" id="UP001058184">
    <property type="component" value="Chromosome"/>
</dbReference>
<feature type="compositionally biased region" description="Polar residues" evidence="1">
    <location>
        <begin position="68"/>
        <end position="78"/>
    </location>
</feature>
<proteinExistence type="predicted"/>
<keyword evidence="3" id="KW-1185">Reference proteome</keyword>
<evidence type="ECO:0000256" key="1">
    <source>
        <dbReference type="SAM" id="MobiDB-lite"/>
    </source>
</evidence>
<accession>A0ABY5WYZ2</accession>
<dbReference type="RefSeq" id="WP_260003447.1">
    <property type="nucleotide sequence ID" value="NZ_CP081078.1"/>
</dbReference>
<protein>
    <submittedName>
        <fullName evidence="2">Uncharacterized protein</fullName>
    </submittedName>
</protein>
<sequence length="107" mass="12011">MAKTTEQLRKEYETALKELGQGKKQFSHVVKAWDALEKSVGKEQKAVLKEYKYSIDYMFGDEGRKCCKNSNHNSTAKSPSLKAPSKQFTTRNGGHLSNAQMPPGTAW</sequence>
<evidence type="ECO:0000313" key="3">
    <source>
        <dbReference type="Proteomes" id="UP001058184"/>
    </source>
</evidence>
<feature type="region of interest" description="Disordered" evidence="1">
    <location>
        <begin position="68"/>
        <end position="107"/>
    </location>
</feature>
<feature type="compositionally biased region" description="Polar residues" evidence="1">
    <location>
        <begin position="86"/>
        <end position="100"/>
    </location>
</feature>
<organism evidence="2 3">
    <name type="scientific">Leisingera caerulea</name>
    <name type="common">Phaeobacter caeruleus</name>
    <dbReference type="NCBI Taxonomy" id="506591"/>
    <lineage>
        <taxon>Bacteria</taxon>
        <taxon>Pseudomonadati</taxon>
        <taxon>Pseudomonadota</taxon>
        <taxon>Alphaproteobacteria</taxon>
        <taxon>Rhodobacterales</taxon>
        <taxon>Roseobacteraceae</taxon>
        <taxon>Leisingera</taxon>
    </lineage>
</organism>
<reference evidence="2" key="1">
    <citation type="submission" date="2021-08" db="EMBL/GenBank/DDBJ databases">
        <authorList>
            <person name="Nwanade C."/>
            <person name="Wang M."/>
            <person name="Masoudi A."/>
            <person name="Yu Z."/>
            <person name="Liu J."/>
        </authorList>
    </citation>
    <scope>NUCLEOTIDE SEQUENCE</scope>
    <source>
        <strain evidence="2">S141</strain>
    </source>
</reference>
<evidence type="ECO:0000313" key="2">
    <source>
        <dbReference type="EMBL" id="UWQ59567.1"/>
    </source>
</evidence>
<dbReference type="EMBL" id="CP081078">
    <property type="protein sequence ID" value="UWQ59567.1"/>
    <property type="molecule type" value="Genomic_DNA"/>
</dbReference>
<gene>
    <name evidence="2" type="ORF">K3722_05415</name>
</gene>
<name>A0ABY5WYZ2_LEICA</name>